<organism evidence="11 12">
    <name type="scientific">Eucalyptus globulus</name>
    <name type="common">Tasmanian blue gum</name>
    <dbReference type="NCBI Taxonomy" id="34317"/>
    <lineage>
        <taxon>Eukaryota</taxon>
        <taxon>Viridiplantae</taxon>
        <taxon>Streptophyta</taxon>
        <taxon>Embryophyta</taxon>
        <taxon>Tracheophyta</taxon>
        <taxon>Spermatophyta</taxon>
        <taxon>Magnoliopsida</taxon>
        <taxon>eudicotyledons</taxon>
        <taxon>Gunneridae</taxon>
        <taxon>Pentapetalae</taxon>
        <taxon>rosids</taxon>
        <taxon>malvids</taxon>
        <taxon>Myrtales</taxon>
        <taxon>Myrtaceae</taxon>
        <taxon>Myrtoideae</taxon>
        <taxon>Eucalypteae</taxon>
        <taxon>Eucalyptus</taxon>
    </lineage>
</organism>
<name>A0ABD3KJJ7_EUCGL</name>
<dbReference type="GO" id="GO:0008810">
    <property type="term" value="F:cellulase activity"/>
    <property type="evidence" value="ECO:0007669"/>
    <property type="project" value="UniProtKB-EC"/>
</dbReference>
<keyword evidence="9" id="KW-0732">Signal</keyword>
<keyword evidence="6" id="KW-0119">Carbohydrate metabolism</keyword>
<dbReference type="EC" id="3.2.1.4" evidence="3"/>
<proteinExistence type="inferred from homology"/>
<keyword evidence="8" id="KW-0624">Polysaccharide degradation</keyword>
<evidence type="ECO:0000256" key="5">
    <source>
        <dbReference type="ARBA" id="ARBA00023001"/>
    </source>
</evidence>
<protein>
    <recommendedName>
        <fullName evidence="3">cellulase</fullName>
        <ecNumber evidence="3">3.2.1.4</ecNumber>
    </recommendedName>
</protein>
<keyword evidence="4" id="KW-0378">Hydrolase</keyword>
<dbReference type="InterPro" id="IPR001701">
    <property type="entry name" value="Glyco_hydro_9"/>
</dbReference>
<feature type="signal peptide" evidence="9">
    <location>
        <begin position="1"/>
        <end position="30"/>
    </location>
</feature>
<gene>
    <name evidence="11" type="ORF">ACJRO7_020467</name>
</gene>
<evidence type="ECO:0000256" key="2">
    <source>
        <dbReference type="ARBA" id="ARBA00007072"/>
    </source>
</evidence>
<evidence type="ECO:0000256" key="8">
    <source>
        <dbReference type="ARBA" id="ARBA00023326"/>
    </source>
</evidence>
<evidence type="ECO:0000256" key="4">
    <source>
        <dbReference type="ARBA" id="ARBA00022801"/>
    </source>
</evidence>
<dbReference type="SUPFAM" id="SSF48208">
    <property type="entry name" value="Six-hairpin glycosidases"/>
    <property type="match status" value="1"/>
</dbReference>
<comment type="caution">
    <text evidence="11">The sequence shown here is derived from an EMBL/GenBank/DDBJ whole genome shotgun (WGS) entry which is preliminary data.</text>
</comment>
<evidence type="ECO:0000313" key="12">
    <source>
        <dbReference type="Proteomes" id="UP001634007"/>
    </source>
</evidence>
<dbReference type="Pfam" id="PF00759">
    <property type="entry name" value="Glyco_hydro_9"/>
    <property type="match status" value="2"/>
</dbReference>
<reference evidence="11 12" key="1">
    <citation type="submission" date="2024-11" db="EMBL/GenBank/DDBJ databases">
        <title>Chromosome-level genome assembly of Eucalyptus globulus Labill. provides insights into its genome evolution.</title>
        <authorList>
            <person name="Li X."/>
        </authorList>
    </citation>
    <scope>NUCLEOTIDE SEQUENCE [LARGE SCALE GENOMIC DNA]</scope>
    <source>
        <strain evidence="11">CL2024</strain>
        <tissue evidence="11">Fresh tender leaves</tissue>
    </source>
</reference>
<feature type="domain" description="Glycoside hydrolase family 9" evidence="10">
    <location>
        <begin position="242"/>
        <end position="423"/>
    </location>
</feature>
<keyword evidence="5" id="KW-0136">Cellulose degradation</keyword>
<feature type="domain" description="Glycoside hydrolase family 9" evidence="10">
    <location>
        <begin position="34"/>
        <end position="192"/>
    </location>
</feature>
<evidence type="ECO:0000256" key="9">
    <source>
        <dbReference type="SAM" id="SignalP"/>
    </source>
</evidence>
<keyword evidence="7" id="KW-0326">Glycosidase</keyword>
<dbReference type="GO" id="GO:0030245">
    <property type="term" value="P:cellulose catabolic process"/>
    <property type="evidence" value="ECO:0007669"/>
    <property type="project" value="UniProtKB-KW"/>
</dbReference>
<comment type="similarity">
    <text evidence="2">Belongs to the glycosyl hydrolase 9 (cellulase E) family.</text>
</comment>
<evidence type="ECO:0000313" key="11">
    <source>
        <dbReference type="EMBL" id="KAL3739074.1"/>
    </source>
</evidence>
<evidence type="ECO:0000256" key="3">
    <source>
        <dbReference type="ARBA" id="ARBA00012601"/>
    </source>
</evidence>
<dbReference type="EMBL" id="JBJKBG010000005">
    <property type="protein sequence ID" value="KAL3739074.1"/>
    <property type="molecule type" value="Genomic_DNA"/>
</dbReference>
<dbReference type="InterPro" id="IPR008928">
    <property type="entry name" value="6-hairpin_glycosidase_sf"/>
</dbReference>
<sequence length="427" mass="47159">MARPSTKNVVLIFSLSFMIMLSEFAIQSEGLSDYRSIDLTGGYYDAGDNVKFGFPMAFAISMLSWSNELLNALDAIQRRTDYLIKVHTQPNVLYGEVGDGDSDHACWQRPEDMTTPGTAYKIDEQHLGADLAGETMAAFAAASIAFVPMDSNYSAQLLTHARQVYDFASLHRGHYQKSIPGAQKFYSSSGYELLAPVKIDTGGVRTQFSRDDKFRRRPNPRCQGISQLVCQIVFVNKLLMEDKFGDFYATAAQYQKRAEQFICNCLQKGDGNFHKTPGGLLWFLPRNNLQYTSTAAFVSAVIIIALYTDYLAPKHASIQCPNSIMLSFDLIMLAQSQAGYILRANPNNISYMIGYGSRCPTHVHHMGASIVSMKNDSAPVSCSQGYGFNRQGPDGQDGYTDARTNYQQAEPATINTAPFVGLLASLA</sequence>
<dbReference type="PANTHER" id="PTHR22298">
    <property type="entry name" value="ENDO-1,4-BETA-GLUCANASE"/>
    <property type="match status" value="1"/>
</dbReference>
<accession>A0ABD3KJJ7</accession>
<dbReference type="Proteomes" id="UP001634007">
    <property type="component" value="Unassembled WGS sequence"/>
</dbReference>
<comment type="catalytic activity">
    <reaction evidence="1">
        <text>Endohydrolysis of (1-&gt;4)-beta-D-glucosidic linkages in cellulose, lichenin and cereal beta-D-glucans.</text>
        <dbReference type="EC" id="3.2.1.4"/>
    </reaction>
</comment>
<dbReference type="Gene3D" id="1.50.10.10">
    <property type="match status" value="2"/>
</dbReference>
<evidence type="ECO:0000259" key="10">
    <source>
        <dbReference type="Pfam" id="PF00759"/>
    </source>
</evidence>
<dbReference type="InterPro" id="IPR012341">
    <property type="entry name" value="6hp_glycosidase-like_sf"/>
</dbReference>
<evidence type="ECO:0000256" key="1">
    <source>
        <dbReference type="ARBA" id="ARBA00000966"/>
    </source>
</evidence>
<evidence type="ECO:0000256" key="6">
    <source>
        <dbReference type="ARBA" id="ARBA00023277"/>
    </source>
</evidence>
<evidence type="ECO:0000256" key="7">
    <source>
        <dbReference type="ARBA" id="ARBA00023295"/>
    </source>
</evidence>
<keyword evidence="12" id="KW-1185">Reference proteome</keyword>
<dbReference type="AlphaFoldDB" id="A0ABD3KJJ7"/>
<feature type="chain" id="PRO_5044776269" description="cellulase" evidence="9">
    <location>
        <begin position="31"/>
        <end position="427"/>
    </location>
</feature>